<evidence type="ECO:0000313" key="6">
    <source>
        <dbReference type="Proteomes" id="UP000254945"/>
    </source>
</evidence>
<evidence type="ECO:0000313" key="3">
    <source>
        <dbReference type="EMBL" id="STZ53704.1"/>
    </source>
</evidence>
<evidence type="ECO:0000313" key="4">
    <source>
        <dbReference type="EMBL" id="STZ54222.1"/>
    </source>
</evidence>
<feature type="domain" description="Transposase IS110-like N-terminal" evidence="1">
    <location>
        <begin position="4"/>
        <end position="151"/>
    </location>
</feature>
<dbReference type="PANTHER" id="PTHR33055">
    <property type="entry name" value="TRANSPOSASE FOR INSERTION SEQUENCE ELEMENT IS1111A"/>
    <property type="match status" value="1"/>
</dbReference>
<dbReference type="EMBL" id="UGQQ01000001">
    <property type="protein sequence ID" value="STZ54222.1"/>
    <property type="molecule type" value="Genomic_DNA"/>
</dbReference>
<reference evidence="5 6" key="1">
    <citation type="submission" date="2018-06" db="EMBL/GenBank/DDBJ databases">
        <authorList>
            <consortium name="Pathogen Informatics"/>
            <person name="Doyle S."/>
        </authorList>
    </citation>
    <scope>NUCLEOTIDE SEQUENCE [LARGE SCALE GENOMIC DNA]</scope>
    <source>
        <strain evidence="5 6">NCTC4524</strain>
    </source>
</reference>
<dbReference type="EMBL" id="UGQQ01000001">
    <property type="protein sequence ID" value="STZ53704.1"/>
    <property type="molecule type" value="Genomic_DNA"/>
</dbReference>
<dbReference type="Pfam" id="PF01548">
    <property type="entry name" value="DEDD_Tnp_IS110"/>
    <property type="match status" value="1"/>
</dbReference>
<dbReference type="RefSeq" id="WP_036389226.1">
    <property type="nucleotide sequence ID" value="NZ_CP081000.1"/>
</dbReference>
<evidence type="ECO:0000259" key="1">
    <source>
        <dbReference type="Pfam" id="PF01548"/>
    </source>
</evidence>
<sequence>MVIVGTDVHKRTHTFVAVNEAGAKLGEKLVPATSTGHQKALQWARTEFGQDLLWGIEDCRNLSARLERDLLSAGQRVVRVAPKLMAQTRACARTRGKSDPIDALAVAHAVLRYPDLPVAAHDEVSRELKLLVDRREDLVAQRTSTINRLLGRIHELDPARTPKRGALDRAKTRNELGNWLDTLHGLLAELARDELDDITRLTDTINALAARIGQHVHDVAPELLALQGCGELTAAKLVGETAGVKRFKNEAAFARHSGTAPIPVWSGNTAGRVRLTRSGNRQLNAALYRIALTQIRITDSPGQLYYRKRLAHGDSSTEALRCLKRRLTRTVYHRLHTDEQARLNDPHPAAA</sequence>
<gene>
    <name evidence="3" type="ORF">NCTC4524_01326</name>
    <name evidence="4" type="ORF">NCTC4524_01854</name>
    <name evidence="5" type="ORF">NCTC4524_03833</name>
</gene>
<organism evidence="5 6">
    <name type="scientific">Mycolicibacterium senegalense</name>
    <dbReference type="NCBI Taxonomy" id="1796"/>
    <lineage>
        <taxon>Bacteria</taxon>
        <taxon>Bacillati</taxon>
        <taxon>Actinomycetota</taxon>
        <taxon>Actinomycetes</taxon>
        <taxon>Mycobacteriales</taxon>
        <taxon>Mycobacteriaceae</taxon>
        <taxon>Mycolicibacterium</taxon>
    </lineage>
</organism>
<name>A0A378W4E3_9MYCO</name>
<proteinExistence type="predicted"/>
<dbReference type="AlphaFoldDB" id="A0A378W4E3"/>
<dbReference type="PANTHER" id="PTHR33055:SF16">
    <property type="entry name" value="TRANSPOSASE FOR INSERTION SEQUENCE ELEMENT IS1547"/>
    <property type="match status" value="1"/>
</dbReference>
<feature type="domain" description="Transposase IS116/IS110/IS902 C-terminal" evidence="2">
    <location>
        <begin position="223"/>
        <end position="306"/>
    </location>
</feature>
<protein>
    <submittedName>
        <fullName evidence="5">Transposase IS116/IS110/IS902 family protein</fullName>
    </submittedName>
</protein>
<dbReference type="Pfam" id="PF02371">
    <property type="entry name" value="Transposase_20"/>
    <property type="match status" value="1"/>
</dbReference>
<dbReference type="InterPro" id="IPR047650">
    <property type="entry name" value="Transpos_IS110"/>
</dbReference>
<accession>A0A378W4E3</accession>
<evidence type="ECO:0000313" key="5">
    <source>
        <dbReference type="EMBL" id="SUA27856.1"/>
    </source>
</evidence>
<dbReference type="InterPro" id="IPR003346">
    <property type="entry name" value="Transposase_20"/>
</dbReference>
<dbReference type="EMBL" id="UGQQ01000002">
    <property type="protein sequence ID" value="SUA27856.1"/>
    <property type="molecule type" value="Genomic_DNA"/>
</dbReference>
<dbReference type="InterPro" id="IPR002525">
    <property type="entry name" value="Transp_IS110-like_N"/>
</dbReference>
<evidence type="ECO:0000259" key="2">
    <source>
        <dbReference type="Pfam" id="PF02371"/>
    </source>
</evidence>
<dbReference type="GO" id="GO:0006313">
    <property type="term" value="P:DNA transposition"/>
    <property type="evidence" value="ECO:0007669"/>
    <property type="project" value="InterPro"/>
</dbReference>
<dbReference type="GO" id="GO:0003677">
    <property type="term" value="F:DNA binding"/>
    <property type="evidence" value="ECO:0007669"/>
    <property type="project" value="InterPro"/>
</dbReference>
<dbReference type="NCBIfam" id="NF033542">
    <property type="entry name" value="transpos_IS110"/>
    <property type="match status" value="1"/>
</dbReference>
<dbReference type="GO" id="GO:0004803">
    <property type="term" value="F:transposase activity"/>
    <property type="evidence" value="ECO:0007669"/>
    <property type="project" value="InterPro"/>
</dbReference>
<dbReference type="Proteomes" id="UP000254945">
    <property type="component" value="Unassembled WGS sequence"/>
</dbReference>